<sequence>MVVVSFFLVFLAIVIIGAVLFLGAGMAKSSRDPGAGLDEPVPNLPPVLLPAGAKASDVDRVRFALGLRGYRMDQVDEVLDELRDQLTRQEREIERLKLALEAAGTQEEPKE</sequence>
<keyword evidence="1" id="KW-0175">Coiled coil</keyword>
<evidence type="ECO:0000313" key="4">
    <source>
        <dbReference type="Proteomes" id="UP001500200"/>
    </source>
</evidence>
<dbReference type="Gene3D" id="6.10.250.660">
    <property type="match status" value="1"/>
</dbReference>
<evidence type="ECO:0000256" key="2">
    <source>
        <dbReference type="SAM" id="Phobius"/>
    </source>
</evidence>
<organism evidence="3 4">
    <name type="scientific">Arthrobacter gyeryongensis</name>
    <dbReference type="NCBI Taxonomy" id="1650592"/>
    <lineage>
        <taxon>Bacteria</taxon>
        <taxon>Bacillati</taxon>
        <taxon>Actinomycetota</taxon>
        <taxon>Actinomycetes</taxon>
        <taxon>Micrococcales</taxon>
        <taxon>Micrococcaceae</taxon>
        <taxon>Arthrobacter</taxon>
    </lineage>
</organism>
<feature type="transmembrane region" description="Helical" evidence="2">
    <location>
        <begin position="6"/>
        <end position="27"/>
    </location>
</feature>
<name>A0ABP9SEC0_9MICC</name>
<gene>
    <name evidence="3" type="ORF">GCM10023346_19410</name>
</gene>
<dbReference type="RefSeq" id="WP_345449130.1">
    <property type="nucleotide sequence ID" value="NZ_BAABKK010000011.1"/>
</dbReference>
<dbReference type="NCBIfam" id="TIGR03544">
    <property type="entry name" value="DivI1A_domain"/>
    <property type="match status" value="1"/>
</dbReference>
<protein>
    <recommendedName>
        <fullName evidence="5">DivIVA domain-containing protein</fullName>
    </recommendedName>
</protein>
<keyword evidence="2" id="KW-1133">Transmembrane helix</keyword>
<accession>A0ABP9SEC0</accession>
<reference evidence="4" key="1">
    <citation type="journal article" date="2019" name="Int. J. Syst. Evol. Microbiol.">
        <title>The Global Catalogue of Microorganisms (GCM) 10K type strain sequencing project: providing services to taxonomists for standard genome sequencing and annotation.</title>
        <authorList>
            <consortium name="The Broad Institute Genomics Platform"/>
            <consortium name="The Broad Institute Genome Sequencing Center for Infectious Disease"/>
            <person name="Wu L."/>
            <person name="Ma J."/>
        </authorList>
    </citation>
    <scope>NUCLEOTIDE SEQUENCE [LARGE SCALE GENOMIC DNA]</scope>
    <source>
        <strain evidence="4">JCM 18514</strain>
    </source>
</reference>
<feature type="coiled-coil region" evidence="1">
    <location>
        <begin position="72"/>
        <end position="106"/>
    </location>
</feature>
<evidence type="ECO:0000256" key="1">
    <source>
        <dbReference type="SAM" id="Coils"/>
    </source>
</evidence>
<keyword evidence="2" id="KW-0812">Transmembrane</keyword>
<dbReference type="Proteomes" id="UP001500200">
    <property type="component" value="Unassembled WGS sequence"/>
</dbReference>
<keyword evidence="2" id="KW-0472">Membrane</keyword>
<evidence type="ECO:0008006" key="5">
    <source>
        <dbReference type="Google" id="ProtNLM"/>
    </source>
</evidence>
<comment type="caution">
    <text evidence="3">The sequence shown here is derived from an EMBL/GenBank/DDBJ whole genome shotgun (WGS) entry which is preliminary data.</text>
</comment>
<proteinExistence type="predicted"/>
<keyword evidence="4" id="KW-1185">Reference proteome</keyword>
<dbReference type="EMBL" id="BAABKK010000011">
    <property type="protein sequence ID" value="GAA5193730.1"/>
    <property type="molecule type" value="Genomic_DNA"/>
</dbReference>
<evidence type="ECO:0000313" key="3">
    <source>
        <dbReference type="EMBL" id="GAA5193730.1"/>
    </source>
</evidence>
<dbReference type="InterPro" id="IPR019933">
    <property type="entry name" value="DivIVA_domain"/>
</dbReference>